<evidence type="ECO:0000256" key="5">
    <source>
        <dbReference type="ARBA" id="ARBA00022741"/>
    </source>
</evidence>
<evidence type="ECO:0000256" key="10">
    <source>
        <dbReference type="HAMAP-Rule" id="MF_02076"/>
    </source>
</evidence>
<dbReference type="InterPro" id="IPR050132">
    <property type="entry name" value="Gln/Glu-tRNA_Ligase"/>
</dbReference>
<evidence type="ECO:0000313" key="14">
    <source>
        <dbReference type="Proteomes" id="UP001492541"/>
    </source>
</evidence>
<name>A0ABZ3H4T0_GEOAI</name>
<feature type="domain" description="Glutamyl/glutaminyl-tRNA synthetase class Ib catalytic" evidence="11">
    <location>
        <begin position="91"/>
        <end position="395"/>
    </location>
</feature>
<keyword evidence="3 10" id="KW-0963">Cytoplasm</keyword>
<evidence type="ECO:0000256" key="9">
    <source>
        <dbReference type="ARBA" id="ARBA00048351"/>
    </source>
</evidence>
<dbReference type="Gene3D" id="2.40.240.100">
    <property type="match status" value="1"/>
</dbReference>
<dbReference type="GO" id="GO:0004818">
    <property type="term" value="F:glutamate-tRNA ligase activity"/>
    <property type="evidence" value="ECO:0007669"/>
    <property type="project" value="UniProtKB-EC"/>
</dbReference>
<feature type="domain" description="Glutamyl/glutaminyl-tRNA synthetase class Ib anti-codon binding" evidence="12">
    <location>
        <begin position="401"/>
        <end position="473"/>
    </location>
</feature>
<dbReference type="Pfam" id="PF00749">
    <property type="entry name" value="tRNA-synt_1c"/>
    <property type="match status" value="1"/>
</dbReference>
<evidence type="ECO:0000256" key="6">
    <source>
        <dbReference type="ARBA" id="ARBA00022840"/>
    </source>
</evidence>
<evidence type="ECO:0000256" key="7">
    <source>
        <dbReference type="ARBA" id="ARBA00022917"/>
    </source>
</evidence>
<dbReference type="InterPro" id="IPR020059">
    <property type="entry name" value="Glu/Gln-tRNA-synth_Ib_codon-bd"/>
</dbReference>
<dbReference type="InterPro" id="IPR020058">
    <property type="entry name" value="Glu/Gln-tRNA-synth_Ib_cat-dom"/>
</dbReference>
<keyword evidence="4 10" id="KW-0436">Ligase</keyword>
<dbReference type="RefSeq" id="WP_193808024.1">
    <property type="nucleotide sequence ID" value="NZ_CP087714.1"/>
</dbReference>
<comment type="catalytic activity">
    <reaction evidence="9 10">
        <text>tRNA(Glu) + L-glutamate + ATP = L-glutamyl-tRNA(Glu) + AMP + diphosphate</text>
        <dbReference type="Rhea" id="RHEA:23540"/>
        <dbReference type="Rhea" id="RHEA-COMP:9663"/>
        <dbReference type="Rhea" id="RHEA-COMP:9680"/>
        <dbReference type="ChEBI" id="CHEBI:29985"/>
        <dbReference type="ChEBI" id="CHEBI:30616"/>
        <dbReference type="ChEBI" id="CHEBI:33019"/>
        <dbReference type="ChEBI" id="CHEBI:78442"/>
        <dbReference type="ChEBI" id="CHEBI:78520"/>
        <dbReference type="ChEBI" id="CHEBI:456215"/>
        <dbReference type="EC" id="6.1.1.17"/>
    </reaction>
</comment>
<dbReference type="GeneID" id="90448849"/>
<evidence type="ECO:0000256" key="3">
    <source>
        <dbReference type="ARBA" id="ARBA00022490"/>
    </source>
</evidence>
<feature type="short sequence motif" description="'HIGH' region" evidence="10">
    <location>
        <begin position="98"/>
        <end position="108"/>
    </location>
</feature>
<evidence type="ECO:0000256" key="2">
    <source>
        <dbReference type="ARBA" id="ARBA00008927"/>
    </source>
</evidence>
<comment type="similarity">
    <text evidence="2 10">Belongs to the class-I aminoacyl-tRNA synthetase family. Glutamate--tRNA ligase type 2 subfamily.</text>
</comment>
<sequence>MEDLIWKHVVLNAKKYGKPNEKAVIGKILAESPELRKNARELLERIRVAIQEFENLDDGRRNELYALYSEEKTGGKQEQGLPPLKNAEKGKVVMRFAPNPNGPPTIGSARGIVVNDEYAKMYDGRLILRFDDTDPRTKRPMIEAYDWYLEDAEWLGAKVHQVVYASKRIDLYYDYAAKLIEMGHAYVCRCARDEFKRYKDAGLPCPHRERSAEENLEDWEKMLDGAYDEGEAVLRIKTDMAHKDPAVRDWVAFRIINSDHPLVGAKYIVYPTLDFESAVEDHELGVTHILRGKDLADSEKRQRYIYEYFGWEYPVVKLWGRVKIHEFGKFSTSTLRKDIESGKYSGWDDPALPTVRALRRRGFRAVAIRNFLLSLGVGENDVSVSLKNLYAENRKIVDGVARRFFFVWKPVKLEIEGLDGEVEVNLPVHPSKDMGVRILRANRAIYITEDDCRNFDGKEVRLKGFCNIRIENGKAVYLGDEIESAKKGRNIIHWLPEGQVIEGEVITPEGIVEGLFESNAAGAEGEVVQFERYAFCRIERAGERITAIYTHP</sequence>
<evidence type="ECO:0000256" key="1">
    <source>
        <dbReference type="ARBA" id="ARBA00004496"/>
    </source>
</evidence>
<keyword evidence="5 10" id="KW-0547">Nucleotide-binding</keyword>
<dbReference type="PANTHER" id="PTHR43097:SF5">
    <property type="entry name" value="GLUTAMATE--TRNA LIGASE"/>
    <property type="match status" value="1"/>
</dbReference>
<dbReference type="PRINTS" id="PR00987">
    <property type="entry name" value="TRNASYNTHGLU"/>
</dbReference>
<dbReference type="NCBIfam" id="TIGR00463">
    <property type="entry name" value="gltX_arch"/>
    <property type="match status" value="1"/>
</dbReference>
<gene>
    <name evidence="10" type="primary">gltX</name>
    <name evidence="13" type="ORF">LPQ35_04150</name>
</gene>
<comment type="subcellular location">
    <subcellularLocation>
        <location evidence="1 10">Cytoplasm</location>
    </subcellularLocation>
</comment>
<keyword evidence="14" id="KW-1185">Reference proteome</keyword>
<organism evidence="13 14">
    <name type="scientific">Geoglobus acetivorans</name>
    <dbReference type="NCBI Taxonomy" id="565033"/>
    <lineage>
        <taxon>Archaea</taxon>
        <taxon>Methanobacteriati</taxon>
        <taxon>Methanobacteriota</taxon>
        <taxon>Archaeoglobi</taxon>
        <taxon>Archaeoglobales</taxon>
        <taxon>Archaeoglobaceae</taxon>
        <taxon>Geoglobus</taxon>
    </lineage>
</organism>
<dbReference type="NCBIfam" id="NF003169">
    <property type="entry name" value="PRK04156.1"/>
    <property type="match status" value="1"/>
</dbReference>
<keyword evidence="8 10" id="KW-0030">Aminoacyl-tRNA synthetase</keyword>
<evidence type="ECO:0000259" key="11">
    <source>
        <dbReference type="Pfam" id="PF00749"/>
    </source>
</evidence>
<evidence type="ECO:0000256" key="8">
    <source>
        <dbReference type="ARBA" id="ARBA00023146"/>
    </source>
</evidence>
<dbReference type="Gene3D" id="2.40.240.10">
    <property type="entry name" value="Ribosomal Protein L25, Chain P"/>
    <property type="match status" value="1"/>
</dbReference>
<accession>A0ABZ3H4T0</accession>
<dbReference type="SUPFAM" id="SSF52374">
    <property type="entry name" value="Nucleotidylyl transferase"/>
    <property type="match status" value="1"/>
</dbReference>
<dbReference type="CDD" id="cd09287">
    <property type="entry name" value="GluRS_non_core"/>
    <property type="match status" value="1"/>
</dbReference>
<dbReference type="EMBL" id="CP087714">
    <property type="protein sequence ID" value="XAT64565.1"/>
    <property type="molecule type" value="Genomic_DNA"/>
</dbReference>
<evidence type="ECO:0000256" key="4">
    <source>
        <dbReference type="ARBA" id="ARBA00022598"/>
    </source>
</evidence>
<dbReference type="InterPro" id="IPR004526">
    <property type="entry name" value="Glu-tRNA-synth_arc/euk"/>
</dbReference>
<comment type="function">
    <text evidence="10">Catalyzes the attachment of glutamate to tRNA(Glu) in a two-step reaction: glutamate is first activated by ATP to form Glu-AMP and then transferred to the acceptor end of tRNA(Glu).</text>
</comment>
<evidence type="ECO:0000313" key="13">
    <source>
        <dbReference type="EMBL" id="XAT64565.1"/>
    </source>
</evidence>
<reference evidence="13 14" key="1">
    <citation type="submission" date="2021-11" db="EMBL/GenBank/DDBJ databases">
        <title>Whole genome of Geoglobus acetivorans.</title>
        <authorList>
            <person name="Liu D."/>
        </authorList>
    </citation>
    <scope>NUCLEOTIDE SEQUENCE [LARGE SCALE GENOMIC DNA]</scope>
    <source>
        <strain evidence="13 14">SBH6</strain>
    </source>
</reference>
<keyword evidence="7 10" id="KW-0648">Protein biosynthesis</keyword>
<dbReference type="SUPFAM" id="SSF50715">
    <property type="entry name" value="Ribosomal protein L25-like"/>
    <property type="match status" value="1"/>
</dbReference>
<dbReference type="InterPro" id="IPR000924">
    <property type="entry name" value="Glu/Gln-tRNA-synth"/>
</dbReference>
<dbReference type="Pfam" id="PF03950">
    <property type="entry name" value="tRNA-synt_1c_C"/>
    <property type="match status" value="1"/>
</dbReference>
<protein>
    <recommendedName>
        <fullName evidence="10">Glutamate--tRNA ligase</fullName>
        <ecNumber evidence="10">6.1.1.17</ecNumber>
    </recommendedName>
    <alternativeName>
        <fullName evidence="10">Glutamyl-tRNA synthetase</fullName>
        <shortName evidence="10">GluRS</shortName>
    </alternativeName>
</protein>
<proteinExistence type="inferred from homology"/>
<keyword evidence="6 10" id="KW-0067">ATP-binding</keyword>
<dbReference type="PANTHER" id="PTHR43097">
    <property type="entry name" value="GLUTAMINE-TRNA LIGASE"/>
    <property type="match status" value="1"/>
</dbReference>
<dbReference type="Proteomes" id="UP001492541">
    <property type="component" value="Chromosome"/>
</dbReference>
<dbReference type="InterPro" id="IPR014729">
    <property type="entry name" value="Rossmann-like_a/b/a_fold"/>
</dbReference>
<dbReference type="InterPro" id="IPR011035">
    <property type="entry name" value="Ribosomal_bL25/Gln-tRNA_synth"/>
</dbReference>
<evidence type="ECO:0000259" key="12">
    <source>
        <dbReference type="Pfam" id="PF03950"/>
    </source>
</evidence>
<dbReference type="InterPro" id="IPR020056">
    <property type="entry name" value="Rbsml_bL25/Gln-tRNA_synth_N"/>
</dbReference>
<dbReference type="HAMAP" id="MF_02076">
    <property type="entry name" value="Glu_tRNA_synth_type2"/>
    <property type="match status" value="1"/>
</dbReference>
<dbReference type="EC" id="6.1.1.17" evidence="10"/>
<dbReference type="Gene3D" id="3.40.50.620">
    <property type="entry name" value="HUPs"/>
    <property type="match status" value="1"/>
</dbReference>